<dbReference type="SUPFAM" id="SSF54523">
    <property type="entry name" value="Pili subunits"/>
    <property type="match status" value="1"/>
</dbReference>
<sequence length="187" mass="20944">MKPLRDSVCRIGRRVGPWSDLVREVGASADPAVQSPSPASRPRRGFTLIEVLVSLAIFALAAVVLSVAYLNILGSYRTLGAEQQLEEHWKLLRTVVLSEAEKEKVEEGGRVGLPDGRTLTWKALIEPTDIADLFRLTIEADAPGGNGTETWQRTQTIYLLRPAWSEPGERDRLREQTRQRMAQEERL</sequence>
<organism evidence="3 4">
    <name type="scientific">Oleiharenicola lentus</name>
    <dbReference type="NCBI Taxonomy" id="2508720"/>
    <lineage>
        <taxon>Bacteria</taxon>
        <taxon>Pseudomonadati</taxon>
        <taxon>Verrucomicrobiota</taxon>
        <taxon>Opitutia</taxon>
        <taxon>Opitutales</taxon>
        <taxon>Opitutaceae</taxon>
        <taxon>Oleiharenicola</taxon>
    </lineage>
</organism>
<keyword evidence="2" id="KW-1133">Transmembrane helix</keyword>
<protein>
    <submittedName>
        <fullName evidence="3">Prepilin-type N-terminal cleavage/methylation domain-containing protein</fullName>
    </submittedName>
</protein>
<dbReference type="InterPro" id="IPR012902">
    <property type="entry name" value="N_methyl_site"/>
</dbReference>
<accession>A0A4Q1C7L6</accession>
<dbReference type="Pfam" id="PF07963">
    <property type="entry name" value="N_methyl"/>
    <property type="match status" value="1"/>
</dbReference>
<evidence type="ECO:0000313" key="4">
    <source>
        <dbReference type="Proteomes" id="UP000290218"/>
    </source>
</evidence>
<evidence type="ECO:0000256" key="2">
    <source>
        <dbReference type="SAM" id="Phobius"/>
    </source>
</evidence>
<evidence type="ECO:0000256" key="1">
    <source>
        <dbReference type="SAM" id="MobiDB-lite"/>
    </source>
</evidence>
<feature type="region of interest" description="Disordered" evidence="1">
    <location>
        <begin position="168"/>
        <end position="187"/>
    </location>
</feature>
<dbReference type="PROSITE" id="PS00409">
    <property type="entry name" value="PROKAR_NTER_METHYL"/>
    <property type="match status" value="1"/>
</dbReference>
<dbReference type="Proteomes" id="UP000290218">
    <property type="component" value="Unassembled WGS sequence"/>
</dbReference>
<name>A0A4Q1C7L6_9BACT</name>
<dbReference type="EMBL" id="SDHX01000001">
    <property type="protein sequence ID" value="RXK54917.1"/>
    <property type="molecule type" value="Genomic_DNA"/>
</dbReference>
<dbReference type="OrthoDB" id="196555at2"/>
<proteinExistence type="predicted"/>
<dbReference type="InterPro" id="IPR045584">
    <property type="entry name" value="Pilin-like"/>
</dbReference>
<dbReference type="NCBIfam" id="TIGR02532">
    <property type="entry name" value="IV_pilin_GFxxxE"/>
    <property type="match status" value="1"/>
</dbReference>
<reference evidence="3 4" key="1">
    <citation type="submission" date="2019-01" db="EMBL/GenBank/DDBJ databases">
        <title>Lacunisphaera sp. strain TWA-58.</title>
        <authorList>
            <person name="Chen W.-M."/>
        </authorList>
    </citation>
    <scope>NUCLEOTIDE SEQUENCE [LARGE SCALE GENOMIC DNA]</scope>
    <source>
        <strain evidence="3 4">TWA-58</strain>
    </source>
</reference>
<keyword evidence="4" id="KW-1185">Reference proteome</keyword>
<gene>
    <name evidence="3" type="ORF">ESB00_03195</name>
</gene>
<keyword evidence="2" id="KW-0812">Transmembrane</keyword>
<dbReference type="AlphaFoldDB" id="A0A4Q1C7L6"/>
<keyword evidence="2" id="KW-0472">Membrane</keyword>
<comment type="caution">
    <text evidence="3">The sequence shown here is derived from an EMBL/GenBank/DDBJ whole genome shotgun (WGS) entry which is preliminary data.</text>
</comment>
<feature type="transmembrane region" description="Helical" evidence="2">
    <location>
        <begin position="48"/>
        <end position="70"/>
    </location>
</feature>
<evidence type="ECO:0000313" key="3">
    <source>
        <dbReference type="EMBL" id="RXK54917.1"/>
    </source>
</evidence>